<gene>
    <name evidence="7" type="ORF">N7517_002263</name>
</gene>
<dbReference type="AlphaFoldDB" id="A0A9W9STQ8"/>
<organism evidence="7 8">
    <name type="scientific">Penicillium concentricum</name>
    <dbReference type="NCBI Taxonomy" id="293559"/>
    <lineage>
        <taxon>Eukaryota</taxon>
        <taxon>Fungi</taxon>
        <taxon>Dikarya</taxon>
        <taxon>Ascomycota</taxon>
        <taxon>Pezizomycotina</taxon>
        <taxon>Eurotiomycetes</taxon>
        <taxon>Eurotiomycetidae</taxon>
        <taxon>Eurotiales</taxon>
        <taxon>Aspergillaceae</taxon>
        <taxon>Penicillium</taxon>
    </lineage>
</organism>
<dbReference type="InterPro" id="IPR001138">
    <property type="entry name" value="Zn2Cys6_DnaBD"/>
</dbReference>
<dbReference type="Gene3D" id="4.10.240.10">
    <property type="entry name" value="Zn(2)-C6 fungal-type DNA-binding domain"/>
    <property type="match status" value="1"/>
</dbReference>
<proteinExistence type="predicted"/>
<comment type="caution">
    <text evidence="7">The sequence shown here is derived from an EMBL/GenBank/DDBJ whole genome shotgun (WGS) entry which is preliminary data.</text>
</comment>
<dbReference type="GO" id="GO:0003677">
    <property type="term" value="F:DNA binding"/>
    <property type="evidence" value="ECO:0007669"/>
    <property type="project" value="UniProtKB-KW"/>
</dbReference>
<keyword evidence="4" id="KW-0539">Nucleus</keyword>
<dbReference type="CDD" id="cd00067">
    <property type="entry name" value="GAL4"/>
    <property type="match status" value="1"/>
</dbReference>
<dbReference type="SUPFAM" id="SSF57701">
    <property type="entry name" value="Zn2/Cys6 DNA-binding domain"/>
    <property type="match status" value="1"/>
</dbReference>
<reference evidence="7" key="2">
    <citation type="journal article" date="2023" name="IMA Fungus">
        <title>Comparative genomic study of the Penicillium genus elucidates a diverse pangenome and 15 lateral gene transfer events.</title>
        <authorList>
            <person name="Petersen C."/>
            <person name="Sorensen T."/>
            <person name="Nielsen M.R."/>
            <person name="Sondergaard T.E."/>
            <person name="Sorensen J.L."/>
            <person name="Fitzpatrick D.A."/>
            <person name="Frisvad J.C."/>
            <person name="Nielsen K.L."/>
        </authorList>
    </citation>
    <scope>NUCLEOTIDE SEQUENCE</scope>
    <source>
        <strain evidence="7">IBT 3081</strain>
    </source>
</reference>
<feature type="domain" description="Zn(2)-C6 fungal-type" evidence="6">
    <location>
        <begin position="29"/>
        <end position="59"/>
    </location>
</feature>
<feature type="region of interest" description="Disordered" evidence="5">
    <location>
        <begin position="67"/>
        <end position="95"/>
    </location>
</feature>
<sequence length="262" mass="28681">MDPAALRHIQGPSGITKANKQGRRPGKTACIACHARKKRCDIAPPYHQCTHCRKEDQLCIPRDSIESKTYNPVGRPPRQQMPKRNNSQKASKNENQFHVNGFLPKGIDHEVPRWSAVYSSYSEIRRLLPSLTSTSPSPSPPPEIEGDMAHMQNAPIGRKQDVDMSLSGLESSRHLPSESLYRDCAEAASIKGISIPVSRSRSWSLSSAPPDERVGLEKALACDAESLRGGLASVDKVGVPSGGDSHSAHDVFMNDLDALLRF</sequence>
<dbReference type="PROSITE" id="PS00463">
    <property type="entry name" value="ZN2_CY6_FUNGAL_1"/>
    <property type="match status" value="1"/>
</dbReference>
<keyword evidence="2" id="KW-0238">DNA-binding</keyword>
<evidence type="ECO:0000313" key="7">
    <source>
        <dbReference type="EMBL" id="KAJ5384352.1"/>
    </source>
</evidence>
<dbReference type="EMBL" id="JAPZBT010000001">
    <property type="protein sequence ID" value="KAJ5384352.1"/>
    <property type="molecule type" value="Genomic_DNA"/>
</dbReference>
<dbReference type="SMART" id="SM00066">
    <property type="entry name" value="GAL4"/>
    <property type="match status" value="1"/>
</dbReference>
<keyword evidence="8" id="KW-1185">Reference proteome</keyword>
<dbReference type="RefSeq" id="XP_056584128.1">
    <property type="nucleotide sequence ID" value="XM_056719993.1"/>
</dbReference>
<evidence type="ECO:0000256" key="1">
    <source>
        <dbReference type="ARBA" id="ARBA00023015"/>
    </source>
</evidence>
<reference evidence="7" key="1">
    <citation type="submission" date="2022-12" db="EMBL/GenBank/DDBJ databases">
        <authorList>
            <person name="Petersen C."/>
        </authorList>
    </citation>
    <scope>NUCLEOTIDE SEQUENCE</scope>
    <source>
        <strain evidence="7">IBT 3081</strain>
    </source>
</reference>
<keyword evidence="1" id="KW-0805">Transcription regulation</keyword>
<feature type="compositionally biased region" description="Polar residues" evidence="5">
    <location>
        <begin position="82"/>
        <end position="95"/>
    </location>
</feature>
<accession>A0A9W9STQ8</accession>
<dbReference type="GeneID" id="81459176"/>
<evidence type="ECO:0000256" key="4">
    <source>
        <dbReference type="ARBA" id="ARBA00023242"/>
    </source>
</evidence>
<dbReference type="GO" id="GO:0008270">
    <property type="term" value="F:zinc ion binding"/>
    <property type="evidence" value="ECO:0007669"/>
    <property type="project" value="InterPro"/>
</dbReference>
<dbReference type="PROSITE" id="PS50048">
    <property type="entry name" value="ZN2_CY6_FUNGAL_2"/>
    <property type="match status" value="1"/>
</dbReference>
<evidence type="ECO:0000313" key="8">
    <source>
        <dbReference type="Proteomes" id="UP001147752"/>
    </source>
</evidence>
<evidence type="ECO:0000259" key="6">
    <source>
        <dbReference type="PROSITE" id="PS50048"/>
    </source>
</evidence>
<evidence type="ECO:0000256" key="3">
    <source>
        <dbReference type="ARBA" id="ARBA00023163"/>
    </source>
</evidence>
<dbReference type="GO" id="GO:0000981">
    <property type="term" value="F:DNA-binding transcription factor activity, RNA polymerase II-specific"/>
    <property type="evidence" value="ECO:0007669"/>
    <property type="project" value="InterPro"/>
</dbReference>
<dbReference type="Proteomes" id="UP001147752">
    <property type="component" value="Unassembled WGS sequence"/>
</dbReference>
<dbReference type="InterPro" id="IPR036864">
    <property type="entry name" value="Zn2-C6_fun-type_DNA-bd_sf"/>
</dbReference>
<name>A0A9W9STQ8_9EURO</name>
<dbReference type="OrthoDB" id="4360054at2759"/>
<evidence type="ECO:0000256" key="5">
    <source>
        <dbReference type="SAM" id="MobiDB-lite"/>
    </source>
</evidence>
<keyword evidence="3" id="KW-0804">Transcription</keyword>
<feature type="region of interest" description="Disordered" evidence="5">
    <location>
        <begin position="1"/>
        <end position="23"/>
    </location>
</feature>
<protein>
    <recommendedName>
        <fullName evidence="6">Zn(2)-C6 fungal-type domain-containing protein</fullName>
    </recommendedName>
</protein>
<evidence type="ECO:0000256" key="2">
    <source>
        <dbReference type="ARBA" id="ARBA00023125"/>
    </source>
</evidence>